<dbReference type="RefSeq" id="WP_369242119.1">
    <property type="nucleotide sequence ID" value="NZ_CP163435.1"/>
</dbReference>
<reference evidence="2" key="1">
    <citation type="submission" date="2024-07" db="EMBL/GenBank/DDBJ databases">
        <authorList>
            <person name="Yu S.T."/>
        </authorList>
    </citation>
    <scope>NUCLEOTIDE SEQUENCE</scope>
    <source>
        <strain evidence="2">R21</strain>
    </source>
</reference>
<feature type="region of interest" description="Disordered" evidence="1">
    <location>
        <begin position="43"/>
        <end position="78"/>
    </location>
</feature>
<feature type="compositionally biased region" description="Basic and acidic residues" evidence="1">
    <location>
        <begin position="43"/>
        <end position="56"/>
    </location>
</feature>
<organism evidence="2">
    <name type="scientific">Streptomyces sp. R21</name>
    <dbReference type="NCBI Taxonomy" id="3238627"/>
    <lineage>
        <taxon>Bacteria</taxon>
        <taxon>Bacillati</taxon>
        <taxon>Actinomycetota</taxon>
        <taxon>Actinomycetes</taxon>
        <taxon>Kitasatosporales</taxon>
        <taxon>Streptomycetaceae</taxon>
        <taxon>Streptomyces</taxon>
    </lineage>
</organism>
<dbReference type="AlphaFoldDB" id="A0AB39PNH8"/>
<accession>A0AB39PNH8</accession>
<name>A0AB39PNH8_9ACTN</name>
<sequence>MCEPDTVEVIADVPGPMQAKQIVPRIGLLAVTAKIEGTRSKLKRPVERARPMEGRPGRFAQAHLAPGGEAAHSLRQRW</sequence>
<evidence type="ECO:0000256" key="1">
    <source>
        <dbReference type="SAM" id="MobiDB-lite"/>
    </source>
</evidence>
<protein>
    <submittedName>
        <fullName evidence="2">Uncharacterized protein</fullName>
    </submittedName>
</protein>
<gene>
    <name evidence="2" type="ORF">AB5J56_44410</name>
</gene>
<evidence type="ECO:0000313" key="2">
    <source>
        <dbReference type="EMBL" id="XDQ31323.1"/>
    </source>
</evidence>
<dbReference type="EMBL" id="CP163435">
    <property type="protein sequence ID" value="XDQ31323.1"/>
    <property type="molecule type" value="Genomic_DNA"/>
</dbReference>
<proteinExistence type="predicted"/>